<evidence type="ECO:0000313" key="24">
    <source>
        <dbReference type="EMBL" id="GGG97153.1"/>
    </source>
</evidence>
<dbReference type="InterPro" id="IPR039866">
    <property type="entry name" value="CPQ"/>
</dbReference>
<evidence type="ECO:0000256" key="19">
    <source>
        <dbReference type="ARBA" id="ARBA00025833"/>
    </source>
</evidence>
<sequence length="507" mass="56395">MLRKLFILTAVLYASISMGQETFDATAIQKIKNEGLNNSHVEKIAFELIDKAGSRLTNSEGYKRAATYAVNQLTSWGLKNAKTENWGEFGKGWEMEKSYVAMTKPYYMPFVAIPKAWTESTNGAIKGNIVVLQINSEEDFAKYQGKLKGAIVVMKSTGNQGPTFNPDATRFTTEALDKMTQPQAPRVRPTGNNSNNNARAERAKRRALSQKVGPFLLKEGAALIIHGTRGSHGTLFTSSPRAYAKDSPKGISELEMAPEYVNLMVRLSENNVPVEVEAEVKTRFNNRDLQGYNVLAEIPGTDRKLKSEVVMLGAHLDSWHGATGATDNAAGSIVMMEAVRILKTLGLQPKRTIRIALWGGEEQGLHGSRNYVKNHITDNKSPETISAYYNIDNGTGRIRGIYTQQNEKVVPIFKSWLTPFTDLINHTTVTTNNTGGTDHQAFDGVGIPGFQFIQDPIEYNTRTHHTNADFYERLVIDDLKQMAVIVATFVYNTAQRDEILPRKEVKK</sequence>
<keyword evidence="7" id="KW-0121">Carboxypeptidase</keyword>
<reference evidence="24" key="2">
    <citation type="submission" date="2020-09" db="EMBL/GenBank/DDBJ databases">
        <authorList>
            <person name="Sun Q."/>
            <person name="Zhou Y."/>
        </authorList>
    </citation>
    <scope>NUCLEOTIDE SEQUENCE</scope>
    <source>
        <strain evidence="24">CGMCC 1.15763</strain>
    </source>
</reference>
<keyword evidence="12" id="KW-0256">Endoplasmic reticulum</keyword>
<keyword evidence="25" id="KW-1185">Reference proteome</keyword>
<evidence type="ECO:0000256" key="15">
    <source>
        <dbReference type="ARBA" id="ARBA00023049"/>
    </source>
</evidence>
<dbReference type="GO" id="GO:0046872">
    <property type="term" value="F:metal ion binding"/>
    <property type="evidence" value="ECO:0007669"/>
    <property type="project" value="UniProtKB-KW"/>
</dbReference>
<dbReference type="Proteomes" id="UP000633278">
    <property type="component" value="Unassembled WGS sequence"/>
</dbReference>
<evidence type="ECO:0000256" key="8">
    <source>
        <dbReference type="ARBA" id="ARBA00022670"/>
    </source>
</evidence>
<evidence type="ECO:0000256" key="22">
    <source>
        <dbReference type="SAM" id="SignalP"/>
    </source>
</evidence>
<evidence type="ECO:0000256" key="3">
    <source>
        <dbReference type="ARBA" id="ARBA00004555"/>
    </source>
</evidence>
<name>A0A917HY48_9FLAO</name>
<keyword evidence="10 22" id="KW-0732">Signal</keyword>
<feature type="signal peptide" evidence="22">
    <location>
        <begin position="1"/>
        <end position="19"/>
    </location>
</feature>
<dbReference type="GO" id="GO:0005764">
    <property type="term" value="C:lysosome"/>
    <property type="evidence" value="ECO:0007669"/>
    <property type="project" value="UniProtKB-SubCell"/>
</dbReference>
<evidence type="ECO:0000259" key="23">
    <source>
        <dbReference type="Pfam" id="PF04389"/>
    </source>
</evidence>
<dbReference type="GO" id="GO:0070573">
    <property type="term" value="F:metallodipeptidase activity"/>
    <property type="evidence" value="ECO:0007669"/>
    <property type="project" value="InterPro"/>
</dbReference>
<evidence type="ECO:0000256" key="18">
    <source>
        <dbReference type="ARBA" id="ARBA00023228"/>
    </source>
</evidence>
<dbReference type="Gene3D" id="3.40.630.10">
    <property type="entry name" value="Zn peptidases"/>
    <property type="match status" value="1"/>
</dbReference>
<keyword evidence="17" id="KW-0325">Glycoprotein</keyword>
<evidence type="ECO:0000256" key="11">
    <source>
        <dbReference type="ARBA" id="ARBA00022801"/>
    </source>
</evidence>
<accession>A0A917HY48</accession>
<evidence type="ECO:0000256" key="13">
    <source>
        <dbReference type="ARBA" id="ARBA00022833"/>
    </source>
</evidence>
<reference evidence="24" key="1">
    <citation type="journal article" date="2014" name="Int. J. Syst. Evol. Microbiol.">
        <title>Complete genome sequence of Corynebacterium casei LMG S-19264T (=DSM 44701T), isolated from a smear-ripened cheese.</title>
        <authorList>
            <consortium name="US DOE Joint Genome Institute (JGI-PGF)"/>
            <person name="Walter F."/>
            <person name="Albersmeier A."/>
            <person name="Kalinowski J."/>
            <person name="Ruckert C."/>
        </authorList>
    </citation>
    <scope>NUCLEOTIDE SEQUENCE</scope>
    <source>
        <strain evidence="24">CGMCC 1.15763</strain>
    </source>
</reference>
<feature type="domain" description="Peptidase M28" evidence="23">
    <location>
        <begin position="293"/>
        <end position="489"/>
    </location>
</feature>
<protein>
    <recommendedName>
        <fullName evidence="5">Carboxypeptidase Q</fullName>
    </recommendedName>
    <alternativeName>
        <fullName evidence="20">Plasma glutamate carboxypeptidase</fullName>
    </alternativeName>
</protein>
<evidence type="ECO:0000256" key="6">
    <source>
        <dbReference type="ARBA" id="ARBA00022525"/>
    </source>
</evidence>
<keyword evidence="6" id="KW-0964">Secreted</keyword>
<evidence type="ECO:0000313" key="25">
    <source>
        <dbReference type="Proteomes" id="UP000633278"/>
    </source>
</evidence>
<feature type="region of interest" description="Disordered" evidence="21">
    <location>
        <begin position="178"/>
        <end position="204"/>
    </location>
</feature>
<evidence type="ECO:0000256" key="17">
    <source>
        <dbReference type="ARBA" id="ARBA00023180"/>
    </source>
</evidence>
<dbReference type="InterPro" id="IPR007484">
    <property type="entry name" value="Peptidase_M28"/>
</dbReference>
<evidence type="ECO:0000256" key="16">
    <source>
        <dbReference type="ARBA" id="ARBA00023145"/>
    </source>
</evidence>
<evidence type="ECO:0000256" key="12">
    <source>
        <dbReference type="ARBA" id="ARBA00022824"/>
    </source>
</evidence>
<keyword evidence="14" id="KW-0333">Golgi apparatus</keyword>
<gene>
    <name evidence="24" type="ORF">GCM10011416_13900</name>
</gene>
<dbReference type="GO" id="GO:0004180">
    <property type="term" value="F:carboxypeptidase activity"/>
    <property type="evidence" value="ECO:0007669"/>
    <property type="project" value="UniProtKB-KW"/>
</dbReference>
<evidence type="ECO:0000256" key="20">
    <source>
        <dbReference type="ARBA" id="ARBA00033328"/>
    </source>
</evidence>
<dbReference type="PANTHER" id="PTHR12053">
    <property type="entry name" value="PROTEASE FAMILY M28 PLASMA GLUTAMATE CARBOXYPEPTIDASE-RELATED"/>
    <property type="match status" value="1"/>
</dbReference>
<evidence type="ECO:0000256" key="2">
    <source>
        <dbReference type="ARBA" id="ARBA00004371"/>
    </source>
</evidence>
<evidence type="ECO:0000256" key="21">
    <source>
        <dbReference type="SAM" id="MobiDB-lite"/>
    </source>
</evidence>
<comment type="subunit">
    <text evidence="19">Homodimer. The monomeric form is inactive while the homodimer is active.</text>
</comment>
<dbReference type="Pfam" id="PF04389">
    <property type="entry name" value="Peptidase_M28"/>
    <property type="match status" value="1"/>
</dbReference>
<dbReference type="PANTHER" id="PTHR12053:SF3">
    <property type="entry name" value="CARBOXYPEPTIDASE Q"/>
    <property type="match status" value="1"/>
</dbReference>
<feature type="chain" id="PRO_5038124826" description="Carboxypeptidase Q" evidence="22">
    <location>
        <begin position="20"/>
        <end position="507"/>
    </location>
</feature>
<evidence type="ECO:0000256" key="10">
    <source>
        <dbReference type="ARBA" id="ARBA00022729"/>
    </source>
</evidence>
<dbReference type="RefSeq" id="WP_188598537.1">
    <property type="nucleotide sequence ID" value="NZ_BMJW01000001.1"/>
</dbReference>
<dbReference type="EMBL" id="BMJW01000001">
    <property type="protein sequence ID" value="GGG97153.1"/>
    <property type="molecule type" value="Genomic_DNA"/>
</dbReference>
<keyword evidence="18" id="KW-0458">Lysosome</keyword>
<dbReference type="SUPFAM" id="SSF53187">
    <property type="entry name" value="Zn-dependent exopeptidases"/>
    <property type="match status" value="1"/>
</dbReference>
<proteinExistence type="predicted"/>
<keyword evidence="13" id="KW-0862">Zinc</keyword>
<organism evidence="24 25">
    <name type="scientific">Polaribacter pacificus</name>
    <dbReference type="NCBI Taxonomy" id="1775173"/>
    <lineage>
        <taxon>Bacteria</taxon>
        <taxon>Pseudomonadati</taxon>
        <taxon>Bacteroidota</taxon>
        <taxon>Flavobacteriia</taxon>
        <taxon>Flavobacteriales</taxon>
        <taxon>Flavobacteriaceae</taxon>
    </lineage>
</organism>
<evidence type="ECO:0000256" key="9">
    <source>
        <dbReference type="ARBA" id="ARBA00022723"/>
    </source>
</evidence>
<dbReference type="GO" id="GO:0006508">
    <property type="term" value="P:proteolysis"/>
    <property type="evidence" value="ECO:0007669"/>
    <property type="project" value="UniProtKB-KW"/>
</dbReference>
<evidence type="ECO:0000256" key="7">
    <source>
        <dbReference type="ARBA" id="ARBA00022645"/>
    </source>
</evidence>
<keyword evidence="9" id="KW-0479">Metal-binding</keyword>
<evidence type="ECO:0000256" key="14">
    <source>
        <dbReference type="ARBA" id="ARBA00023034"/>
    </source>
</evidence>
<evidence type="ECO:0000256" key="1">
    <source>
        <dbReference type="ARBA" id="ARBA00004240"/>
    </source>
</evidence>
<keyword evidence="16" id="KW-0865">Zymogen</keyword>
<dbReference type="GO" id="GO:0005576">
    <property type="term" value="C:extracellular region"/>
    <property type="evidence" value="ECO:0007669"/>
    <property type="project" value="UniProtKB-SubCell"/>
</dbReference>
<comment type="subcellular location">
    <subcellularLocation>
        <location evidence="1">Endoplasmic reticulum</location>
    </subcellularLocation>
    <subcellularLocation>
        <location evidence="3">Golgi apparatus</location>
    </subcellularLocation>
    <subcellularLocation>
        <location evidence="2">Lysosome</location>
    </subcellularLocation>
    <subcellularLocation>
        <location evidence="4">Secreted</location>
    </subcellularLocation>
</comment>
<dbReference type="AlphaFoldDB" id="A0A917HY48"/>
<evidence type="ECO:0000256" key="5">
    <source>
        <dbReference type="ARBA" id="ARBA00014116"/>
    </source>
</evidence>
<keyword evidence="11" id="KW-0378">Hydrolase</keyword>
<keyword evidence="8" id="KW-0645">Protease</keyword>
<keyword evidence="15" id="KW-0482">Metalloprotease</keyword>
<comment type="caution">
    <text evidence="24">The sequence shown here is derived from an EMBL/GenBank/DDBJ whole genome shotgun (WGS) entry which is preliminary data.</text>
</comment>
<evidence type="ECO:0000256" key="4">
    <source>
        <dbReference type="ARBA" id="ARBA00004613"/>
    </source>
</evidence>